<reference evidence="12" key="2">
    <citation type="submission" date="2016-12" db="EMBL/GenBank/DDBJ databases">
        <authorList>
            <person name="Song W.-J."/>
            <person name="Kurnit D.M."/>
        </authorList>
    </citation>
    <scope>NUCLEOTIDE SEQUENCE [LARGE SCALE GENOMIC DNA]</scope>
    <source>
        <strain evidence="12">ATCC 51725</strain>
    </source>
</reference>
<feature type="transmembrane region" description="Helical" evidence="11">
    <location>
        <begin position="1032"/>
        <end position="1052"/>
    </location>
</feature>
<evidence type="ECO:0000256" key="7">
    <source>
        <dbReference type="ARBA" id="ARBA00023026"/>
    </source>
</evidence>
<evidence type="ECO:0000313" key="14">
    <source>
        <dbReference type="Proteomes" id="UP000186437"/>
    </source>
</evidence>
<keyword evidence="4" id="KW-1003">Cell membrane</keyword>
<dbReference type="Proteomes" id="UP000186437">
    <property type="component" value="Unassembled WGS sequence"/>
</dbReference>
<keyword evidence="6 11" id="KW-1133">Transmembrane helix</keyword>
<comment type="similarity">
    <text evidence="2">Belongs to the EsaA family.</text>
</comment>
<protein>
    <recommendedName>
        <fullName evidence="3">Type VII secretion system accessory factor EsaA</fullName>
    </recommendedName>
</protein>
<dbReference type="InterPro" id="IPR051328">
    <property type="entry name" value="T7SS_ABC-Transporter"/>
</dbReference>
<evidence type="ECO:0000313" key="15">
    <source>
        <dbReference type="Proteomes" id="UP000255213"/>
    </source>
</evidence>
<comment type="subcellular location">
    <subcellularLocation>
        <location evidence="1">Cell membrane</location>
        <topology evidence="1">Multi-pass membrane protein</topology>
    </subcellularLocation>
</comment>
<keyword evidence="10" id="KW-0175">Coiled coil</keyword>
<organism evidence="12 14">
    <name type="scientific">Streptococcus acidominimus</name>
    <dbReference type="NCBI Taxonomy" id="1326"/>
    <lineage>
        <taxon>Bacteria</taxon>
        <taxon>Bacillati</taxon>
        <taxon>Bacillota</taxon>
        <taxon>Bacilli</taxon>
        <taxon>Lactobacillales</taxon>
        <taxon>Streptococcaceae</taxon>
        <taxon>Streptococcus</taxon>
    </lineage>
</organism>
<feature type="transmembrane region" description="Helical" evidence="11">
    <location>
        <begin position="945"/>
        <end position="966"/>
    </location>
</feature>
<evidence type="ECO:0000256" key="2">
    <source>
        <dbReference type="ARBA" id="ARBA00008338"/>
    </source>
</evidence>
<reference evidence="14" key="1">
    <citation type="submission" date="2016-12" db="EMBL/GenBank/DDBJ databases">
        <authorList>
            <person name="Gulvik C.A."/>
        </authorList>
    </citation>
    <scope>NUCLEOTIDE SEQUENCE [LARGE SCALE GENOMIC DNA]</scope>
    <source>
        <strain evidence="14">ATCC 51725</strain>
    </source>
</reference>
<evidence type="ECO:0000256" key="9">
    <source>
        <dbReference type="ARBA" id="ARBA00046722"/>
    </source>
</evidence>
<evidence type="ECO:0000256" key="1">
    <source>
        <dbReference type="ARBA" id="ARBA00004651"/>
    </source>
</evidence>
<comment type="subunit">
    <text evidence="9">Homodimer. Interacts with EssB.</text>
</comment>
<dbReference type="EMBL" id="MSJL01000037">
    <property type="protein sequence ID" value="OLF49334.1"/>
    <property type="molecule type" value="Genomic_DNA"/>
</dbReference>
<evidence type="ECO:0000313" key="12">
    <source>
        <dbReference type="EMBL" id="OLF49334.1"/>
    </source>
</evidence>
<keyword evidence="8 11" id="KW-0472">Membrane</keyword>
<keyword evidence="5 11" id="KW-0812">Transmembrane</keyword>
<dbReference type="RefSeq" id="WP_075099633.1">
    <property type="nucleotide sequence ID" value="NZ_MSJL01000037.1"/>
</dbReference>
<evidence type="ECO:0000256" key="11">
    <source>
        <dbReference type="SAM" id="Phobius"/>
    </source>
</evidence>
<accession>A0A1Q8EC25</accession>
<evidence type="ECO:0000256" key="3">
    <source>
        <dbReference type="ARBA" id="ARBA00020819"/>
    </source>
</evidence>
<dbReference type="OrthoDB" id="4974788at2"/>
<dbReference type="EMBL" id="UHEN01000001">
    <property type="protein sequence ID" value="SUN07513.1"/>
    <property type="molecule type" value="Genomic_DNA"/>
</dbReference>
<name>A0A1Q8EC25_STRAI</name>
<feature type="coiled-coil region" evidence="10">
    <location>
        <begin position="665"/>
        <end position="699"/>
    </location>
</feature>
<keyword evidence="14" id="KW-1185">Reference proteome</keyword>
<evidence type="ECO:0000256" key="4">
    <source>
        <dbReference type="ARBA" id="ARBA00022475"/>
    </source>
</evidence>
<feature type="transmembrane region" description="Helical" evidence="11">
    <location>
        <begin position="875"/>
        <end position="898"/>
    </location>
</feature>
<dbReference type="PANTHER" id="PTHR43077:SF10">
    <property type="entry name" value="TRANSPORT PERMEASE PROTEIN"/>
    <property type="match status" value="1"/>
</dbReference>
<dbReference type="InterPro" id="IPR023838">
    <property type="entry name" value="T7SS_EsaA"/>
</dbReference>
<evidence type="ECO:0000256" key="8">
    <source>
        <dbReference type="ARBA" id="ARBA00023136"/>
    </source>
</evidence>
<evidence type="ECO:0000256" key="5">
    <source>
        <dbReference type="ARBA" id="ARBA00022692"/>
    </source>
</evidence>
<feature type="coiled-coil region" evidence="10">
    <location>
        <begin position="773"/>
        <end position="800"/>
    </location>
</feature>
<evidence type="ECO:0000313" key="13">
    <source>
        <dbReference type="EMBL" id="SUN07513.1"/>
    </source>
</evidence>
<sequence>MNKKRLTWLGVALLAMTIVISFLGVIKPTPISKTSSEQTVQKSPLKIAVVNEDKGTNYNGENVHIADTLLKSLATSTDYDIETVSRSIATKGLENNTYQLMIIFPSKFSEESLALESTNPSRAVFQYEIKSDKQLVVKQAEQAVIDFKSLFNKDLVNIYFLSIIGNLQTAQSQVSDLVTNEGSALDTYNTKLVNPLTSYSQLFAGLGSRPNDLVNTYSTFSKELNHTNDAFTSIVSVDKSYEDEIEKIKSLQESWQSSIDARETTLHNYDEAFSKLTVEQELGQMKALNSYILEHLSEPEVWKDTRDKVNGFNTELSSFVARLRKLNTDIDTTLANYEKTIATAVEESLNDTSGQADKTEEIKQTLGLYFKTLHDTMLSKMDGTIATTHFYTDTTIDSMGLSDADKAYLKTINRFVEWYAEKNEKSLPTTRTATFQQEHLAEVKKAALQQLQTQRSISFSDLEGNVTSVHLFVPANYRVNVSNYPVSQVSDTEYTISGLSGTSFTILYNLEVLNPEQMDIFQDVPVRAVVKTSQEVEALSGEQEEKKVPVKVTVPADAEKPDAKPQEIEVETTVSIPKAETKNIARTYSYTDVIPNVSAYAVSQGGQAVYNDVKGYIEVASLAAAFYDMDLQSGKVEPGPSALLSQTDTENLKAIIVQLIKDATISSLKEQLKVPEQDLEQFEAKMTNAEGLVKNIEALRTNTSDLLVKLGATLQETEKVHESIQNKPVFTETEKRENTGLVTVTMDINKDLSRLMAASQTLMNNTKSNQSVSKTIESDVEKLSTDVANLEKEGESLSGRVTELKTVMDTTYNSNKDFLQAFSSVLSNTKTGNSKNEAVYDYLSNPVDASNIQNVLKTTAVTKVRTARQDERSGLLIMLICYLVALGIAYLLQHADIAGLQQRLKITNRIHWKNATGPMTFLTGMGAIAGFLIAAIAGYKLDMNVGQIIAFILLLVLITLCCTYAINVMLEKLRSLGFLVGIVLLLLYLVTAGQLLDAHYVSSAHFLDTLSPLSHLEKLVTNFINHTQGWELATVLVFFVTIVLGTTNTLIYRKVKER</sequence>
<dbReference type="NCBIfam" id="TIGR03929">
    <property type="entry name" value="T7_esaA_Nterm"/>
    <property type="match status" value="1"/>
</dbReference>
<reference evidence="13 15" key="3">
    <citation type="submission" date="2018-06" db="EMBL/GenBank/DDBJ databases">
        <authorList>
            <consortium name="Pathogen Informatics"/>
            <person name="Doyle S."/>
        </authorList>
    </citation>
    <scope>NUCLEOTIDE SEQUENCE [LARGE SCALE GENOMIC DNA]</scope>
    <source>
        <strain evidence="13 15">NCTC12957</strain>
    </source>
</reference>
<dbReference type="GO" id="GO:0005886">
    <property type="term" value="C:plasma membrane"/>
    <property type="evidence" value="ECO:0007669"/>
    <property type="project" value="UniProtKB-SubCell"/>
</dbReference>
<feature type="transmembrane region" description="Helical" evidence="11">
    <location>
        <begin position="978"/>
        <end position="996"/>
    </location>
</feature>
<feature type="transmembrane region" description="Helical" evidence="11">
    <location>
        <begin position="919"/>
        <end position="939"/>
    </location>
</feature>
<dbReference type="Proteomes" id="UP000255213">
    <property type="component" value="Unassembled WGS sequence"/>
</dbReference>
<keyword evidence="7" id="KW-0843">Virulence</keyword>
<proteinExistence type="inferred from homology"/>
<dbReference type="PANTHER" id="PTHR43077">
    <property type="entry name" value="TRANSPORT PERMEASE YVFS-RELATED"/>
    <property type="match status" value="1"/>
</dbReference>
<evidence type="ECO:0000256" key="6">
    <source>
        <dbReference type="ARBA" id="ARBA00022989"/>
    </source>
</evidence>
<evidence type="ECO:0000256" key="10">
    <source>
        <dbReference type="SAM" id="Coils"/>
    </source>
</evidence>
<dbReference type="AlphaFoldDB" id="A0A1Q8EC25"/>
<gene>
    <name evidence="13" type="primary">esaA</name>
    <name evidence="12" type="ORF">BU200_07830</name>
    <name evidence="13" type="ORF">NCTC12957_01227</name>
</gene>